<name>A0ABY8WGU5_9ACTN</name>
<dbReference type="SMART" id="SM00829">
    <property type="entry name" value="PKS_ER"/>
    <property type="match status" value="1"/>
</dbReference>
<keyword evidence="4" id="KW-1185">Reference proteome</keyword>
<dbReference type="CDD" id="cd08253">
    <property type="entry name" value="zeta_crystallin"/>
    <property type="match status" value="1"/>
</dbReference>
<sequence length="339" mass="34338">MRAAVFAQPGPAATVLELVERALPLAGAGEVRVRIVLSAVNPTDTGSRAGRGVPDGVAPPRVPHQDGAGVVDALGEGVTGLEPGDRVWVWDAGHARAGGTAQKYLVLPRHQVVRMNDDVPFEVGAALGIPALTAHRCLTLAAGGPQRLGPGALAGRTVLVAGGAGAVGNAAIQLARWAGATVLTTESSKERAVLATAAGADAVIDHREADVAARVRELSPAGPHLIVEADTGNLDADLDVIAPGGHIAVHVAGQIAVSGTRAALKNVSLDFVLTYPTTPEQKAHAVAAVAEAANAGAFRVGAEHGLPIIRFPFDRVAEAHEAVAQHAVGKVVIEVTAPC</sequence>
<dbReference type="InterPro" id="IPR011032">
    <property type="entry name" value="GroES-like_sf"/>
</dbReference>
<evidence type="ECO:0000313" key="3">
    <source>
        <dbReference type="EMBL" id="WIM96893.1"/>
    </source>
</evidence>
<dbReference type="InterPro" id="IPR051603">
    <property type="entry name" value="Zinc-ADH_QOR/CCCR"/>
</dbReference>
<keyword evidence="1" id="KW-0521">NADP</keyword>
<dbReference type="PANTHER" id="PTHR44154">
    <property type="entry name" value="QUINONE OXIDOREDUCTASE"/>
    <property type="match status" value="1"/>
</dbReference>
<gene>
    <name evidence="3" type="ORF">ACTOB_000368</name>
</gene>
<feature type="domain" description="Enoyl reductase (ER)" evidence="2">
    <location>
        <begin position="13"/>
        <end position="333"/>
    </location>
</feature>
<dbReference type="Pfam" id="PF08240">
    <property type="entry name" value="ADH_N"/>
    <property type="match status" value="1"/>
</dbReference>
<dbReference type="InterPro" id="IPR020843">
    <property type="entry name" value="ER"/>
</dbReference>
<dbReference type="Proteomes" id="UP001240150">
    <property type="component" value="Chromosome"/>
</dbReference>
<organism evidence="3 4">
    <name type="scientific">Actinoplanes oblitus</name>
    <dbReference type="NCBI Taxonomy" id="3040509"/>
    <lineage>
        <taxon>Bacteria</taxon>
        <taxon>Bacillati</taxon>
        <taxon>Actinomycetota</taxon>
        <taxon>Actinomycetes</taxon>
        <taxon>Micromonosporales</taxon>
        <taxon>Micromonosporaceae</taxon>
        <taxon>Actinoplanes</taxon>
    </lineage>
</organism>
<protein>
    <submittedName>
        <fullName evidence="3">NADPH:quinone reductase</fullName>
    </submittedName>
</protein>
<evidence type="ECO:0000259" key="2">
    <source>
        <dbReference type="SMART" id="SM00829"/>
    </source>
</evidence>
<accession>A0ABY8WGU5</accession>
<proteinExistence type="predicted"/>
<dbReference type="InterPro" id="IPR013149">
    <property type="entry name" value="ADH-like_C"/>
</dbReference>
<evidence type="ECO:0000313" key="4">
    <source>
        <dbReference type="Proteomes" id="UP001240150"/>
    </source>
</evidence>
<dbReference type="InterPro" id="IPR013154">
    <property type="entry name" value="ADH-like_N"/>
</dbReference>
<dbReference type="Gene3D" id="3.40.50.720">
    <property type="entry name" value="NAD(P)-binding Rossmann-like Domain"/>
    <property type="match status" value="1"/>
</dbReference>
<dbReference type="EMBL" id="CP126980">
    <property type="protein sequence ID" value="WIM96893.1"/>
    <property type="molecule type" value="Genomic_DNA"/>
</dbReference>
<dbReference type="SUPFAM" id="SSF51735">
    <property type="entry name" value="NAD(P)-binding Rossmann-fold domains"/>
    <property type="match status" value="1"/>
</dbReference>
<reference evidence="3 4" key="1">
    <citation type="submission" date="2023-06" db="EMBL/GenBank/DDBJ databases">
        <authorList>
            <person name="Yushchuk O."/>
            <person name="Binda E."/>
            <person name="Ruckert-Reed C."/>
            <person name="Fedorenko V."/>
            <person name="Kalinowski J."/>
            <person name="Marinelli F."/>
        </authorList>
    </citation>
    <scope>NUCLEOTIDE SEQUENCE [LARGE SCALE GENOMIC DNA]</scope>
    <source>
        <strain evidence="3 4">NRRL 3884</strain>
    </source>
</reference>
<dbReference type="InterPro" id="IPR036291">
    <property type="entry name" value="NAD(P)-bd_dom_sf"/>
</dbReference>
<dbReference type="Gene3D" id="3.90.180.10">
    <property type="entry name" value="Medium-chain alcohol dehydrogenases, catalytic domain"/>
    <property type="match status" value="1"/>
</dbReference>
<dbReference type="RefSeq" id="WP_284918203.1">
    <property type="nucleotide sequence ID" value="NZ_CP126980.1"/>
</dbReference>
<evidence type="ECO:0000256" key="1">
    <source>
        <dbReference type="ARBA" id="ARBA00022857"/>
    </source>
</evidence>
<dbReference type="Pfam" id="PF00107">
    <property type="entry name" value="ADH_zinc_N"/>
    <property type="match status" value="1"/>
</dbReference>
<dbReference type="SUPFAM" id="SSF50129">
    <property type="entry name" value="GroES-like"/>
    <property type="match status" value="1"/>
</dbReference>
<dbReference type="PANTHER" id="PTHR44154:SF1">
    <property type="entry name" value="QUINONE OXIDOREDUCTASE"/>
    <property type="match status" value="1"/>
</dbReference>